<dbReference type="PROSITE" id="PS51388">
    <property type="entry name" value="GED"/>
    <property type="match status" value="1"/>
</dbReference>
<keyword evidence="4" id="KW-0342">GTP-binding</keyword>
<dbReference type="GO" id="GO:0016185">
    <property type="term" value="P:synaptic vesicle budding from presynaptic endocytic zone membrane"/>
    <property type="evidence" value="ECO:0007669"/>
    <property type="project" value="TreeGrafter"/>
</dbReference>
<sequence length="260" mass="27725">MCNASVAAATFAAAAHTHTHSLLSLIHTCLHTNYNNFAFIAINHQHNLFTPNVTDMRCIKQQSASEESASDPQLERQVETIRNLVDSYMKIVTKTTRDMVPKAIMMLIINNAKDFINGELLAHLYATGDQAQMMEESAESATKREEMLRMYHACKESLRIIGDVSMATVSSPLPPPVKNDWLPSGLDNPRLSPPSPGGPRKPAPTSQGSLGSAGGRGPPPPPASGRPAPAIPNRPGGGAPPLPGGRPGGALPPPLLPSRR</sequence>
<proteinExistence type="predicted"/>
<dbReference type="InterPro" id="IPR020850">
    <property type="entry name" value="GED_dom"/>
</dbReference>
<evidence type="ECO:0000256" key="3">
    <source>
        <dbReference type="ARBA" id="ARBA00022801"/>
    </source>
</evidence>
<dbReference type="Pfam" id="PF02212">
    <property type="entry name" value="GED"/>
    <property type="match status" value="1"/>
</dbReference>
<dbReference type="Gene3D" id="1.20.120.1240">
    <property type="entry name" value="Dynamin, middle domain"/>
    <property type="match status" value="1"/>
</dbReference>
<dbReference type="EC" id="3.6.5.5" evidence="1"/>
<dbReference type="PANTHER" id="PTHR11566">
    <property type="entry name" value="DYNAMIN"/>
    <property type="match status" value="1"/>
</dbReference>
<feature type="region of interest" description="Disordered" evidence="5">
    <location>
        <begin position="171"/>
        <end position="260"/>
    </location>
</feature>
<feature type="compositionally biased region" description="Pro residues" evidence="5">
    <location>
        <begin position="217"/>
        <end position="260"/>
    </location>
</feature>
<evidence type="ECO:0000256" key="4">
    <source>
        <dbReference type="ARBA" id="ARBA00023134"/>
    </source>
</evidence>
<evidence type="ECO:0000259" key="6">
    <source>
        <dbReference type="PROSITE" id="PS51388"/>
    </source>
</evidence>
<dbReference type="EMBL" id="GDHF01012429">
    <property type="protein sequence ID" value="JAI39885.1"/>
    <property type="molecule type" value="Transcribed_RNA"/>
</dbReference>
<name>A0A0K8VMV3_BACLA</name>
<evidence type="ECO:0000256" key="5">
    <source>
        <dbReference type="SAM" id="MobiDB-lite"/>
    </source>
</evidence>
<dbReference type="GO" id="GO:0005525">
    <property type="term" value="F:GTP binding"/>
    <property type="evidence" value="ECO:0007669"/>
    <property type="project" value="UniProtKB-KW"/>
</dbReference>
<gene>
    <name evidence="7" type="primary">shi_7</name>
    <name evidence="7" type="ORF">c2_g6_i3</name>
</gene>
<accession>A0A0K8VMV3</accession>
<keyword evidence="2" id="KW-0547">Nucleotide-binding</keyword>
<dbReference type="GO" id="GO:0005737">
    <property type="term" value="C:cytoplasm"/>
    <property type="evidence" value="ECO:0007669"/>
    <property type="project" value="TreeGrafter"/>
</dbReference>
<dbReference type="GO" id="GO:0031623">
    <property type="term" value="P:receptor internalization"/>
    <property type="evidence" value="ECO:0007669"/>
    <property type="project" value="TreeGrafter"/>
</dbReference>
<keyword evidence="3" id="KW-0378">Hydrolase</keyword>
<evidence type="ECO:0000256" key="1">
    <source>
        <dbReference type="ARBA" id="ARBA00011980"/>
    </source>
</evidence>
<dbReference type="OrthoDB" id="5061070at2759"/>
<evidence type="ECO:0000313" key="7">
    <source>
        <dbReference type="EMBL" id="JAI39885.1"/>
    </source>
</evidence>
<dbReference type="GO" id="GO:0003924">
    <property type="term" value="F:GTPase activity"/>
    <property type="evidence" value="ECO:0007669"/>
    <property type="project" value="InterPro"/>
</dbReference>
<reference evidence="7" key="1">
    <citation type="submission" date="2015-06" db="EMBL/GenBank/DDBJ databases">
        <authorList>
            <person name="Hoefler B.C."/>
            <person name="Straight P.D."/>
        </authorList>
    </citation>
    <scope>NUCLEOTIDE SEQUENCE</scope>
</reference>
<protein>
    <recommendedName>
        <fullName evidence="1">dynamin GTPase</fullName>
        <ecNumber evidence="1">3.6.5.5</ecNumber>
    </recommendedName>
</protein>
<dbReference type="GO" id="GO:0005886">
    <property type="term" value="C:plasma membrane"/>
    <property type="evidence" value="ECO:0007669"/>
    <property type="project" value="TreeGrafter"/>
</dbReference>
<organism evidence="7">
    <name type="scientific">Bactrocera latifrons</name>
    <name type="common">Malaysian fruit fly</name>
    <name type="synonym">Chaetodacus latifrons</name>
    <dbReference type="NCBI Taxonomy" id="174628"/>
    <lineage>
        <taxon>Eukaryota</taxon>
        <taxon>Metazoa</taxon>
        <taxon>Ecdysozoa</taxon>
        <taxon>Arthropoda</taxon>
        <taxon>Hexapoda</taxon>
        <taxon>Insecta</taxon>
        <taxon>Pterygota</taxon>
        <taxon>Neoptera</taxon>
        <taxon>Endopterygota</taxon>
        <taxon>Diptera</taxon>
        <taxon>Brachycera</taxon>
        <taxon>Muscomorpha</taxon>
        <taxon>Tephritoidea</taxon>
        <taxon>Tephritidae</taxon>
        <taxon>Bactrocera</taxon>
        <taxon>Bactrocera</taxon>
    </lineage>
</organism>
<dbReference type="SMART" id="SM00302">
    <property type="entry name" value="GED"/>
    <property type="match status" value="1"/>
</dbReference>
<dbReference type="InterPro" id="IPR022812">
    <property type="entry name" value="Dynamin"/>
</dbReference>
<dbReference type="GO" id="GO:0098793">
    <property type="term" value="C:presynapse"/>
    <property type="evidence" value="ECO:0007669"/>
    <property type="project" value="GOC"/>
</dbReference>
<dbReference type="AlphaFoldDB" id="A0A0K8VMV3"/>
<feature type="compositionally biased region" description="Pro residues" evidence="5">
    <location>
        <begin position="191"/>
        <end position="202"/>
    </location>
</feature>
<dbReference type="InterPro" id="IPR003130">
    <property type="entry name" value="GED"/>
</dbReference>
<dbReference type="GO" id="GO:0008017">
    <property type="term" value="F:microtubule binding"/>
    <property type="evidence" value="ECO:0007669"/>
    <property type="project" value="TreeGrafter"/>
</dbReference>
<dbReference type="GO" id="GO:0005874">
    <property type="term" value="C:microtubule"/>
    <property type="evidence" value="ECO:0007669"/>
    <property type="project" value="TreeGrafter"/>
</dbReference>
<feature type="domain" description="GED" evidence="6">
    <location>
        <begin position="78"/>
        <end position="169"/>
    </location>
</feature>
<dbReference type="PANTHER" id="PTHR11566:SF212">
    <property type="entry name" value="DYNAMIN"/>
    <property type="match status" value="1"/>
</dbReference>
<evidence type="ECO:0000256" key="2">
    <source>
        <dbReference type="ARBA" id="ARBA00022741"/>
    </source>
</evidence>